<dbReference type="Pfam" id="PF17900">
    <property type="entry name" value="Peptidase_M1_N"/>
    <property type="match status" value="1"/>
</dbReference>
<keyword evidence="13 20" id="KW-0482">Metalloprotease</keyword>
<keyword evidence="15" id="KW-1015">Disulfide bond</keyword>
<sequence>MPTPTTVKLLFEESQPEEDDVANWTVKSVRPNGKHRLVPASRAVVVSILVALIMLVLGILLGAVILPNAFGQCDVKSKNEEVAEPSIEEQISTECGSSYPWKHIRLPEDVEPTNYKLRLHPNLTTLALLGSVTIDLKVVTKTKLVVLHAQKLNITSFKFQVDGKKVDAEHLVCDRVNQWAFLLFQTVSPEDDLKLLIDYEGAIQKDLTGLYLNTHIKSDNSKTYSAITQFEPTLARKSYPCFDEPNFKATFDVSVVRELRHVVRANMHLIRSEEYGSGLVIDQFAPSVKMSTYITAFAVLDGFKKVQKTTTKTKKPVQVSLYAAGDSIRNQSEFGLTTGIKALEYFEKFFDIPFPLQKTDLVALDDFSEGAMENWGLVTFRDAMLLYNDVRSTEKSREMVALVVCHEIAHQWFGNYVTMKWWSDLWLNEGFANYMEYLCVDDLYPEWNVLNDFYVENFLQSMLLDGFASSHAVSNDVEDPAQIGSMFDVISYQKGASIIQMLRGLAGKDAFQIALQEYLNKYAYANADRNDLWTIIQEHVTLSNDISVAVVAEAWTSQIGYPLITVGLDKGSMVVHNQTKFLLLESERNSDKSNSLWPIPIPYRSDLSEQISMIWLKPDQDNAIVRISENVKWVIANTDSLGYYRVLYEKDIYQELIQQLNTDHLKLSAVDRATILNDAFFFAKSGHLTIDVALDLVKYAEKNAEVERIPWVVIITHCKVIEQMIAETPMIEQFNKFERALFLKAYERLGWKRPTKHVDRMLQTEVLAMACRLQIADCSKQAQALFKKWLSDKNAVFVDIQPFVIEEGVRRGTTADWERVYEEYTKTMNPSQKLMLLNALASTKNVKLIHRFMQMCLDPAIVRPNVLPRALGMLMQNKVAALYAWRFFKMNYDKFDEIIGGTTTMLGMMSKSIIENFNTEYDLQETMEFFKGKKMGASRARVDQAVENIVLNVQWRRLNEKALERWLRKWDSKRGAYRS</sequence>
<evidence type="ECO:0000256" key="2">
    <source>
        <dbReference type="ARBA" id="ARBA00004606"/>
    </source>
</evidence>
<dbReference type="GO" id="GO:0043171">
    <property type="term" value="P:peptide catabolic process"/>
    <property type="evidence" value="ECO:0007669"/>
    <property type="project" value="TreeGrafter"/>
</dbReference>
<feature type="site" description="Transition state stabilizer" evidence="19">
    <location>
        <position position="492"/>
    </location>
</feature>
<evidence type="ECO:0000256" key="20">
    <source>
        <dbReference type="RuleBase" id="RU364040"/>
    </source>
</evidence>
<feature type="domain" description="Aminopeptidase N-like N-terminal" evidence="23">
    <location>
        <begin position="112"/>
        <end position="294"/>
    </location>
</feature>
<feature type="binding site" evidence="18">
    <location>
        <position position="406"/>
    </location>
    <ligand>
        <name>Zn(2+)</name>
        <dbReference type="ChEBI" id="CHEBI:29105"/>
        <note>catalytic</note>
    </ligand>
</feature>
<accession>A0A4U5LU49</accession>
<feature type="binding site" evidence="18">
    <location>
        <position position="429"/>
    </location>
    <ligand>
        <name>Zn(2+)</name>
        <dbReference type="ChEBI" id="CHEBI:29105"/>
        <note>catalytic</note>
    </ligand>
</feature>
<evidence type="ECO:0000256" key="5">
    <source>
        <dbReference type="ARBA" id="ARBA00022475"/>
    </source>
</evidence>
<keyword evidence="12 20" id="KW-1133">Transmembrane helix</keyword>
<dbReference type="AlphaFoldDB" id="A0A4U5LU49"/>
<evidence type="ECO:0000313" key="25">
    <source>
        <dbReference type="Proteomes" id="UP000298663"/>
    </source>
</evidence>
<evidence type="ECO:0000256" key="15">
    <source>
        <dbReference type="ARBA" id="ARBA00023157"/>
    </source>
</evidence>
<dbReference type="Gene3D" id="2.60.40.1730">
    <property type="entry name" value="tricorn interacting facor f3 domain"/>
    <property type="match status" value="1"/>
</dbReference>
<evidence type="ECO:0000259" key="23">
    <source>
        <dbReference type="Pfam" id="PF17900"/>
    </source>
</evidence>
<reference evidence="24 25" key="1">
    <citation type="journal article" date="2015" name="Genome Biol.">
        <title>Comparative genomics of Steinernema reveals deeply conserved gene regulatory networks.</title>
        <authorList>
            <person name="Dillman A.R."/>
            <person name="Macchietto M."/>
            <person name="Porter C.F."/>
            <person name="Rogers A."/>
            <person name="Williams B."/>
            <person name="Antoshechkin I."/>
            <person name="Lee M.M."/>
            <person name="Goodwin Z."/>
            <person name="Lu X."/>
            <person name="Lewis E.E."/>
            <person name="Goodrich-Blair H."/>
            <person name="Stock S.P."/>
            <person name="Adams B.J."/>
            <person name="Sternberg P.W."/>
            <person name="Mortazavi A."/>
        </authorList>
    </citation>
    <scope>NUCLEOTIDE SEQUENCE [LARGE SCALE GENOMIC DNA]</scope>
    <source>
        <strain evidence="24 25">ALL</strain>
    </source>
</reference>
<dbReference type="GO" id="GO:0008270">
    <property type="term" value="F:zinc ion binding"/>
    <property type="evidence" value="ECO:0007669"/>
    <property type="project" value="UniProtKB-UniRule"/>
</dbReference>
<dbReference type="GO" id="GO:0005886">
    <property type="term" value="C:plasma membrane"/>
    <property type="evidence" value="ECO:0007669"/>
    <property type="project" value="UniProtKB-SubCell"/>
</dbReference>
<keyword evidence="5" id="KW-1003">Cell membrane</keyword>
<dbReference type="OrthoDB" id="6750768at2759"/>
<name>A0A4U5LU49_STECR</name>
<feature type="transmembrane region" description="Helical" evidence="20">
    <location>
        <begin position="43"/>
        <end position="66"/>
    </location>
</feature>
<dbReference type="PRINTS" id="PR00756">
    <property type="entry name" value="ALADIPTASE"/>
</dbReference>
<evidence type="ECO:0000256" key="4">
    <source>
        <dbReference type="ARBA" id="ARBA00022438"/>
    </source>
</evidence>
<dbReference type="InterPro" id="IPR042097">
    <property type="entry name" value="Aminopeptidase_N-like_N_sf"/>
</dbReference>
<keyword evidence="7 20" id="KW-0812">Transmembrane</keyword>
<dbReference type="InterPro" id="IPR024571">
    <property type="entry name" value="ERAP1-like_C_dom"/>
</dbReference>
<evidence type="ECO:0000256" key="9">
    <source>
        <dbReference type="ARBA" id="ARBA00022801"/>
    </source>
</evidence>
<comment type="subcellular location">
    <subcellularLocation>
        <location evidence="1">Cell membrane</location>
    </subcellularLocation>
    <subcellularLocation>
        <location evidence="2">Membrane</location>
        <topology evidence="2">Single-pass type II membrane protein</topology>
    </subcellularLocation>
</comment>
<evidence type="ECO:0000256" key="7">
    <source>
        <dbReference type="ARBA" id="ARBA00022692"/>
    </source>
</evidence>
<dbReference type="InterPro" id="IPR045357">
    <property type="entry name" value="Aminopeptidase_N-like_N"/>
</dbReference>
<dbReference type="STRING" id="34508.A0A4U5LU49"/>
<keyword evidence="8 18" id="KW-0479">Metal-binding</keyword>
<dbReference type="InterPro" id="IPR050344">
    <property type="entry name" value="Peptidase_M1_aminopeptidases"/>
</dbReference>
<evidence type="ECO:0000259" key="22">
    <source>
        <dbReference type="Pfam" id="PF11838"/>
    </source>
</evidence>
<dbReference type="Gene3D" id="2.60.40.1910">
    <property type="match status" value="1"/>
</dbReference>
<keyword evidence="16" id="KW-0325">Glycoprotein</keyword>
<evidence type="ECO:0000256" key="10">
    <source>
        <dbReference type="ARBA" id="ARBA00022833"/>
    </source>
</evidence>
<evidence type="ECO:0000256" key="6">
    <source>
        <dbReference type="ARBA" id="ARBA00022670"/>
    </source>
</evidence>
<evidence type="ECO:0000256" key="11">
    <source>
        <dbReference type="ARBA" id="ARBA00022968"/>
    </source>
</evidence>
<keyword evidence="10 18" id="KW-0862">Zinc</keyword>
<evidence type="ECO:0000256" key="12">
    <source>
        <dbReference type="ARBA" id="ARBA00022989"/>
    </source>
</evidence>
<dbReference type="Pfam" id="PF01433">
    <property type="entry name" value="Peptidase_M1"/>
    <property type="match status" value="1"/>
</dbReference>
<feature type="domain" description="ERAP1-like C-terminal" evidence="22">
    <location>
        <begin position="633"/>
        <end position="949"/>
    </location>
</feature>
<evidence type="ECO:0000259" key="21">
    <source>
        <dbReference type="Pfam" id="PF01433"/>
    </source>
</evidence>
<feature type="binding site" evidence="18">
    <location>
        <position position="410"/>
    </location>
    <ligand>
        <name>Zn(2+)</name>
        <dbReference type="ChEBI" id="CHEBI:29105"/>
        <note>catalytic</note>
    </ligand>
</feature>
<dbReference type="InterPro" id="IPR034016">
    <property type="entry name" value="M1_APN-typ"/>
</dbReference>
<keyword evidence="9 20" id="KW-0378">Hydrolase</keyword>
<dbReference type="EC" id="3.4.11.-" evidence="20"/>
<feature type="domain" description="Peptidase M1 membrane alanine aminopeptidase" evidence="21">
    <location>
        <begin position="336"/>
        <end position="544"/>
    </location>
</feature>
<keyword evidence="4 20" id="KW-0031">Aminopeptidase</keyword>
<dbReference type="Proteomes" id="UP000298663">
    <property type="component" value="Unassembled WGS sequence"/>
</dbReference>
<evidence type="ECO:0000256" key="18">
    <source>
        <dbReference type="PIRSR" id="PIRSR634016-3"/>
    </source>
</evidence>
<dbReference type="InterPro" id="IPR014782">
    <property type="entry name" value="Peptidase_M1_dom"/>
</dbReference>
<proteinExistence type="inferred from homology"/>
<dbReference type="FunFam" id="1.25.50.20:FF:000001">
    <property type="entry name" value="Aminopeptidase"/>
    <property type="match status" value="1"/>
</dbReference>
<evidence type="ECO:0000256" key="14">
    <source>
        <dbReference type="ARBA" id="ARBA00023136"/>
    </source>
</evidence>
<keyword evidence="25" id="KW-1185">Reference proteome</keyword>
<dbReference type="SUPFAM" id="SSF63737">
    <property type="entry name" value="Leukotriene A4 hydrolase N-terminal domain"/>
    <property type="match status" value="1"/>
</dbReference>
<evidence type="ECO:0000256" key="16">
    <source>
        <dbReference type="ARBA" id="ARBA00023180"/>
    </source>
</evidence>
<comment type="caution">
    <text evidence="24">The sequence shown here is derived from an EMBL/GenBank/DDBJ whole genome shotgun (WGS) entry which is preliminary data.</text>
</comment>
<dbReference type="FunFam" id="2.60.40.1730:FF:000001">
    <property type="entry name" value="Leucyl-cystinyl aminopeptidase"/>
    <property type="match status" value="1"/>
</dbReference>
<dbReference type="PANTHER" id="PTHR11533:SF299">
    <property type="entry name" value="AMINOPEPTIDASE"/>
    <property type="match status" value="1"/>
</dbReference>
<evidence type="ECO:0000256" key="8">
    <source>
        <dbReference type="ARBA" id="ARBA00022723"/>
    </source>
</evidence>
<dbReference type="Gene3D" id="1.10.390.10">
    <property type="entry name" value="Neutral Protease Domain 2"/>
    <property type="match status" value="1"/>
</dbReference>
<protein>
    <recommendedName>
        <fullName evidence="20">Aminopeptidase</fullName>
        <ecNumber evidence="20">3.4.11.-</ecNumber>
    </recommendedName>
</protein>
<dbReference type="GO" id="GO:0006508">
    <property type="term" value="P:proteolysis"/>
    <property type="evidence" value="ECO:0007669"/>
    <property type="project" value="UniProtKB-KW"/>
</dbReference>
<comment type="cofactor">
    <cofactor evidence="18 20">
        <name>Zn(2+)</name>
        <dbReference type="ChEBI" id="CHEBI:29105"/>
    </cofactor>
    <text evidence="18 20">Binds 1 zinc ion per subunit.</text>
</comment>
<dbReference type="FunFam" id="1.10.390.10:FF:000006">
    <property type="entry name" value="Puromycin-sensitive aminopeptidase"/>
    <property type="match status" value="1"/>
</dbReference>
<keyword evidence="11" id="KW-0735">Signal-anchor</keyword>
<evidence type="ECO:0000256" key="17">
    <source>
        <dbReference type="PIRSR" id="PIRSR634016-1"/>
    </source>
</evidence>
<comment type="similarity">
    <text evidence="3 20">Belongs to the peptidase M1 family.</text>
</comment>
<dbReference type="PANTHER" id="PTHR11533">
    <property type="entry name" value="PROTEASE M1 ZINC METALLOPROTEASE"/>
    <property type="match status" value="1"/>
</dbReference>
<dbReference type="GO" id="GO:0042277">
    <property type="term" value="F:peptide binding"/>
    <property type="evidence" value="ECO:0007669"/>
    <property type="project" value="TreeGrafter"/>
</dbReference>
<dbReference type="SUPFAM" id="SSF55486">
    <property type="entry name" value="Metalloproteases ('zincins'), catalytic domain"/>
    <property type="match status" value="1"/>
</dbReference>
<dbReference type="Pfam" id="PF11838">
    <property type="entry name" value="ERAP1_C"/>
    <property type="match status" value="1"/>
</dbReference>
<feature type="active site" description="Proton acceptor" evidence="17">
    <location>
        <position position="407"/>
    </location>
</feature>
<evidence type="ECO:0000313" key="24">
    <source>
        <dbReference type="EMBL" id="TKR59618.1"/>
    </source>
</evidence>
<evidence type="ECO:0000256" key="3">
    <source>
        <dbReference type="ARBA" id="ARBA00010136"/>
    </source>
</evidence>
<dbReference type="EMBL" id="AZBU02000012">
    <property type="protein sequence ID" value="TKR59618.1"/>
    <property type="molecule type" value="Genomic_DNA"/>
</dbReference>
<dbReference type="CDD" id="cd09601">
    <property type="entry name" value="M1_APN-Q_like"/>
    <property type="match status" value="1"/>
</dbReference>
<evidence type="ECO:0000256" key="19">
    <source>
        <dbReference type="PIRSR" id="PIRSR634016-4"/>
    </source>
</evidence>
<dbReference type="GO" id="GO:0005737">
    <property type="term" value="C:cytoplasm"/>
    <property type="evidence" value="ECO:0007669"/>
    <property type="project" value="TreeGrafter"/>
</dbReference>
<gene>
    <name evidence="24" type="ORF">L596_029262</name>
</gene>
<reference evidence="24 25" key="2">
    <citation type="journal article" date="2019" name="G3 (Bethesda)">
        <title>Hybrid Assembly of the Genome of the Entomopathogenic Nematode Steinernema carpocapsae Identifies the X-Chromosome.</title>
        <authorList>
            <person name="Serra L."/>
            <person name="Macchietto M."/>
            <person name="Macias-Munoz A."/>
            <person name="McGill C.J."/>
            <person name="Rodriguez I.M."/>
            <person name="Rodriguez B."/>
            <person name="Murad R."/>
            <person name="Mortazavi A."/>
        </authorList>
    </citation>
    <scope>NUCLEOTIDE SEQUENCE [LARGE SCALE GENOMIC DNA]</scope>
    <source>
        <strain evidence="24 25">ALL</strain>
    </source>
</reference>
<keyword evidence="6 20" id="KW-0645">Protease</keyword>
<dbReference type="GO" id="GO:0005615">
    <property type="term" value="C:extracellular space"/>
    <property type="evidence" value="ECO:0007669"/>
    <property type="project" value="TreeGrafter"/>
</dbReference>
<dbReference type="InterPro" id="IPR027268">
    <property type="entry name" value="Peptidase_M4/M1_CTD_sf"/>
</dbReference>
<keyword evidence="14 20" id="KW-0472">Membrane</keyword>
<evidence type="ECO:0000256" key="13">
    <source>
        <dbReference type="ARBA" id="ARBA00023049"/>
    </source>
</evidence>
<evidence type="ECO:0000256" key="1">
    <source>
        <dbReference type="ARBA" id="ARBA00004236"/>
    </source>
</evidence>
<dbReference type="InterPro" id="IPR001930">
    <property type="entry name" value="Peptidase_M1"/>
</dbReference>
<organism evidence="24 25">
    <name type="scientific">Steinernema carpocapsae</name>
    <name type="common">Entomopathogenic nematode</name>
    <dbReference type="NCBI Taxonomy" id="34508"/>
    <lineage>
        <taxon>Eukaryota</taxon>
        <taxon>Metazoa</taxon>
        <taxon>Ecdysozoa</taxon>
        <taxon>Nematoda</taxon>
        <taxon>Chromadorea</taxon>
        <taxon>Rhabditida</taxon>
        <taxon>Tylenchina</taxon>
        <taxon>Panagrolaimomorpha</taxon>
        <taxon>Strongyloidoidea</taxon>
        <taxon>Steinernematidae</taxon>
        <taxon>Steinernema</taxon>
    </lineage>
</organism>
<dbReference type="Gene3D" id="1.25.50.20">
    <property type="match status" value="1"/>
</dbReference>
<dbReference type="GO" id="GO:0070006">
    <property type="term" value="F:metalloaminopeptidase activity"/>
    <property type="evidence" value="ECO:0007669"/>
    <property type="project" value="TreeGrafter"/>
</dbReference>